<gene>
    <name evidence="11" type="primary">gldA</name>
    <name evidence="11" type="ORF">CSLFYP84_00985</name>
</gene>
<evidence type="ECO:0000256" key="4">
    <source>
        <dbReference type="ARBA" id="ARBA00037918"/>
    </source>
</evidence>
<comment type="cofactor">
    <cofactor evidence="8">
        <name>Zn(2+)</name>
        <dbReference type="ChEBI" id="CHEBI:29105"/>
    </cofactor>
    <text evidence="8">Binds 1 zinc ion per subunit.</text>
</comment>
<evidence type="ECO:0000256" key="1">
    <source>
        <dbReference type="ARBA" id="ARBA00022723"/>
    </source>
</evidence>
<feature type="binding site" evidence="8">
    <location>
        <position position="275"/>
    </location>
    <ligand>
        <name>glycerol</name>
        <dbReference type="ChEBI" id="CHEBI:17754"/>
    </ligand>
</feature>
<dbReference type="GO" id="GO:0008888">
    <property type="term" value="F:glycerol dehydrogenase (NAD+) activity"/>
    <property type="evidence" value="ECO:0007669"/>
    <property type="project" value="UniProtKB-EC"/>
</dbReference>
<dbReference type="RefSeq" id="WP_156684430.1">
    <property type="nucleotide sequence ID" value="NZ_CACRUA010000009.1"/>
</dbReference>
<feature type="binding site" evidence="9">
    <location>
        <begin position="97"/>
        <end position="101"/>
    </location>
    <ligand>
        <name>NAD(+)</name>
        <dbReference type="ChEBI" id="CHEBI:57540"/>
    </ligand>
</feature>
<keyword evidence="1 8" id="KW-0479">Metal-binding</keyword>
<dbReference type="Gene3D" id="1.20.1090.10">
    <property type="entry name" value="Dehydroquinate synthase-like - alpha domain"/>
    <property type="match status" value="1"/>
</dbReference>
<evidence type="ECO:0000256" key="9">
    <source>
        <dbReference type="PIRSR" id="PIRSR000112-3"/>
    </source>
</evidence>
<dbReference type="SUPFAM" id="SSF56796">
    <property type="entry name" value="Dehydroquinate synthase-like"/>
    <property type="match status" value="1"/>
</dbReference>
<feature type="domain" description="Alcohol dehydrogenase iron-type/glycerol dehydrogenase GldA" evidence="10">
    <location>
        <begin position="11"/>
        <end position="139"/>
    </location>
</feature>
<organism evidence="11">
    <name type="scientific">Clostridium symbiosum</name>
    <name type="common">Bacteroides symbiosus</name>
    <dbReference type="NCBI Taxonomy" id="1512"/>
    <lineage>
        <taxon>Bacteria</taxon>
        <taxon>Bacillati</taxon>
        <taxon>Bacillota</taxon>
        <taxon>Clostridia</taxon>
        <taxon>Lachnospirales</taxon>
        <taxon>Lachnospiraceae</taxon>
        <taxon>Otoolea</taxon>
    </lineage>
</organism>
<name>A0A6N3ATA7_CLOSY</name>
<keyword evidence="2 11" id="KW-0560">Oxidoreductase</keyword>
<evidence type="ECO:0000256" key="6">
    <source>
        <dbReference type="ARBA" id="ARBA00040132"/>
    </source>
</evidence>
<comment type="pathway">
    <text evidence="4">Polyol metabolism; glycerol fermentation; glycerone phosphate from glycerol (oxidative route): step 1/2.</text>
</comment>
<evidence type="ECO:0000256" key="3">
    <source>
        <dbReference type="ARBA" id="ARBA00023027"/>
    </source>
</evidence>
<reference evidence="11" key="1">
    <citation type="submission" date="2019-11" db="EMBL/GenBank/DDBJ databases">
        <authorList>
            <person name="Feng L."/>
        </authorList>
    </citation>
    <scope>NUCLEOTIDE SEQUENCE</scope>
    <source>
        <strain evidence="11">CsymbiosumLFYP84</strain>
    </source>
</reference>
<accession>A0A6N3ATA7</accession>
<proteinExistence type="predicted"/>
<evidence type="ECO:0000256" key="7">
    <source>
        <dbReference type="ARBA" id="ARBA00049006"/>
    </source>
</evidence>
<dbReference type="Gene3D" id="3.40.50.1970">
    <property type="match status" value="1"/>
</dbReference>
<dbReference type="InterPro" id="IPR001670">
    <property type="entry name" value="ADH_Fe/GldA"/>
</dbReference>
<dbReference type="EMBL" id="CACRUA010000009">
    <property type="protein sequence ID" value="VYT94841.1"/>
    <property type="molecule type" value="Genomic_DNA"/>
</dbReference>
<dbReference type="PANTHER" id="PTHR43616:SF5">
    <property type="entry name" value="GLYCEROL DEHYDROGENASE 1"/>
    <property type="match status" value="1"/>
</dbReference>
<comment type="catalytic activity">
    <reaction evidence="7">
        <text>glycerol + NAD(+) = dihydroxyacetone + NADH + H(+)</text>
        <dbReference type="Rhea" id="RHEA:13769"/>
        <dbReference type="ChEBI" id="CHEBI:15378"/>
        <dbReference type="ChEBI" id="CHEBI:16016"/>
        <dbReference type="ChEBI" id="CHEBI:17754"/>
        <dbReference type="ChEBI" id="CHEBI:57540"/>
        <dbReference type="ChEBI" id="CHEBI:57945"/>
        <dbReference type="EC" id="1.1.1.6"/>
    </reaction>
</comment>
<evidence type="ECO:0000256" key="8">
    <source>
        <dbReference type="PIRSR" id="PIRSR000112-1"/>
    </source>
</evidence>
<dbReference type="CDD" id="cd08171">
    <property type="entry name" value="GlyDH-like"/>
    <property type="match status" value="1"/>
</dbReference>
<feature type="binding site" evidence="9">
    <location>
        <position position="134"/>
    </location>
    <ligand>
        <name>NAD(+)</name>
        <dbReference type="ChEBI" id="CHEBI:57540"/>
    </ligand>
</feature>
<feature type="binding site" evidence="9">
    <location>
        <position position="130"/>
    </location>
    <ligand>
        <name>NAD(+)</name>
        <dbReference type="ChEBI" id="CHEBI:57540"/>
    </ligand>
</feature>
<dbReference type="EC" id="1.1.1.6" evidence="5"/>
<evidence type="ECO:0000256" key="2">
    <source>
        <dbReference type="ARBA" id="ARBA00023002"/>
    </source>
</evidence>
<feature type="binding site" evidence="8">
    <location>
        <position position="174"/>
    </location>
    <ligand>
        <name>glycerol</name>
        <dbReference type="ChEBI" id="CHEBI:17754"/>
    </ligand>
</feature>
<keyword evidence="8" id="KW-0862">Zinc</keyword>
<keyword evidence="3 9" id="KW-0520">NAD</keyword>
<dbReference type="GO" id="GO:0046872">
    <property type="term" value="F:metal ion binding"/>
    <property type="evidence" value="ECO:0007669"/>
    <property type="project" value="UniProtKB-KW"/>
</dbReference>
<evidence type="ECO:0000259" key="10">
    <source>
        <dbReference type="Pfam" id="PF00465"/>
    </source>
</evidence>
<feature type="binding site" evidence="9">
    <location>
        <begin position="119"/>
        <end position="122"/>
    </location>
    <ligand>
        <name>NAD(+)</name>
        <dbReference type="ChEBI" id="CHEBI:57540"/>
    </ligand>
</feature>
<dbReference type="PIRSF" id="PIRSF000112">
    <property type="entry name" value="Glycerol_dehydrogenase"/>
    <property type="match status" value="1"/>
</dbReference>
<sequence>MDAVTKLFAGYTIGDESYRQVDRFCSPYGKRVLLIGGETGMSKGLPVLCEALKSADSRLEIVDAAVYGTECTYERIRELSSLYKDKAIDMVFGMGGGKAMDTAKGAAYELGVPVFTFPTIPSNCASMAALSVVYRKDGGFDSFYFFERPAVHCFINTDIMIHAPKMYFRAGMGDTIAKYFECHFSARGDELDYHSALGREISNLCYERIRTYAGKALAEFGEGKAGEAFTQAVLAITVNTGLVSHMVEDCYNCALAHAVCYGLDLIPGVAERFLHGDLVGYGILIQLAVDGQSGTLAKVRKLLKSMEIPVTLKEMGVALDKEFLRDMLKESVSGPDMEHIPYPVTEDMVWEAVCKVEAWCNSSDKSVHLQ</sequence>
<evidence type="ECO:0000256" key="5">
    <source>
        <dbReference type="ARBA" id="ARBA00039147"/>
    </source>
</evidence>
<dbReference type="PANTHER" id="PTHR43616">
    <property type="entry name" value="GLYCEROL DEHYDROGENASE"/>
    <property type="match status" value="1"/>
</dbReference>
<feature type="binding site" evidence="8">
    <location>
        <position position="257"/>
    </location>
    <ligand>
        <name>glycerol</name>
        <dbReference type="ChEBI" id="CHEBI:17754"/>
    </ligand>
</feature>
<dbReference type="InterPro" id="IPR016205">
    <property type="entry name" value="Glycerol_DH"/>
</dbReference>
<dbReference type="Pfam" id="PF00465">
    <property type="entry name" value="Fe-ADH"/>
    <property type="match status" value="1"/>
</dbReference>
<evidence type="ECO:0000313" key="11">
    <source>
        <dbReference type="EMBL" id="VYT94841.1"/>
    </source>
</evidence>
<protein>
    <recommendedName>
        <fullName evidence="6">Glycerol dehydrogenase</fullName>
        <ecNumber evidence="5">1.1.1.6</ecNumber>
    </recommendedName>
</protein>
<dbReference type="AlphaFoldDB" id="A0A6N3ATA7"/>